<feature type="domain" description="C4-type zinc ribbon" evidence="2">
    <location>
        <begin position="203"/>
        <end position="235"/>
    </location>
</feature>
<sequence>MLAIDLKSQLGNLIRLQTIDSEIYGLRSEKSSKPMEIKIIESSFEAKKAHLAELEENSLGLTKQKKDKELELASKEAATTKLQSQLYSLKTNKEYQIMLQQIQDSRADASIIEDKVLELFEQIDNLKIEIDKERIKIKDEERVFLAEKNKIEVIIKEIDDRLSQLEAIRKQVTPDINPNILAQYEKILLNRDGLAIVTVKGNSCGGCNMFVPPQVINLIKMYEHIITCEVCNRMLYINEPRAF</sequence>
<keyword evidence="1" id="KW-0175">Coiled coil</keyword>
<dbReference type="InterPro" id="IPR003743">
    <property type="entry name" value="Zf-RING_7"/>
</dbReference>
<feature type="domain" description="CT398-like coiled coil hairpin" evidence="3">
    <location>
        <begin position="16"/>
        <end position="187"/>
    </location>
</feature>
<comment type="caution">
    <text evidence="4">The sequence shown here is derived from an EMBL/GenBank/DDBJ whole genome shotgun (WGS) entry which is preliminary data.</text>
</comment>
<dbReference type="PANTHER" id="PTHR39082">
    <property type="entry name" value="PHOSPHOLIPASE C-BETA-2-RELATED"/>
    <property type="match status" value="1"/>
</dbReference>
<evidence type="ECO:0000259" key="3">
    <source>
        <dbReference type="Pfam" id="PF24481"/>
    </source>
</evidence>
<organism evidence="4 5">
    <name type="scientific">Candidatus Sherwoodlollariibacterium unditelluris</name>
    <dbReference type="NCBI Taxonomy" id="1974757"/>
    <lineage>
        <taxon>Bacteria</taxon>
        <taxon>Pseudomonadati</taxon>
        <taxon>Candidatus Omnitrophota</taxon>
        <taxon>Candidatus Sherwoodlollariibacterium</taxon>
    </lineage>
</organism>
<reference evidence="4 5" key="1">
    <citation type="submission" date="2017-09" db="EMBL/GenBank/DDBJ databases">
        <title>Depth-based differentiation of microbial function through sediment-hosted aquifers and enrichment of novel symbionts in the deep terrestrial subsurface.</title>
        <authorList>
            <person name="Probst A.J."/>
            <person name="Ladd B."/>
            <person name="Jarett J.K."/>
            <person name="Geller-Mcgrath D.E."/>
            <person name="Sieber C.M."/>
            <person name="Emerson J.B."/>
            <person name="Anantharaman K."/>
            <person name="Thomas B.C."/>
            <person name="Malmstrom R."/>
            <person name="Stieglmeier M."/>
            <person name="Klingl A."/>
            <person name="Woyke T."/>
            <person name="Ryan C.M."/>
            <person name="Banfield J.F."/>
        </authorList>
    </citation>
    <scope>NUCLEOTIDE SEQUENCE [LARGE SCALE GENOMIC DNA]</scope>
    <source>
        <strain evidence="4">CG23_combo_of_CG06-09_8_20_14_all_41_10</strain>
    </source>
</reference>
<gene>
    <name evidence="4" type="ORF">COX41_06000</name>
</gene>
<dbReference type="Proteomes" id="UP000231292">
    <property type="component" value="Unassembled WGS sequence"/>
</dbReference>
<protein>
    <submittedName>
        <fullName evidence="4">Uncharacterized protein</fullName>
    </submittedName>
</protein>
<accession>A0A2G9YI82</accession>
<dbReference type="InterPro" id="IPR056003">
    <property type="entry name" value="CT398_CC_hairpin"/>
</dbReference>
<evidence type="ECO:0000259" key="2">
    <source>
        <dbReference type="Pfam" id="PF02591"/>
    </source>
</evidence>
<dbReference type="PANTHER" id="PTHR39082:SF1">
    <property type="entry name" value="SCAVENGER RECEPTOR CLASS A MEMBER 3"/>
    <property type="match status" value="1"/>
</dbReference>
<feature type="coiled-coil region" evidence="1">
    <location>
        <begin position="109"/>
        <end position="143"/>
    </location>
</feature>
<dbReference type="EMBL" id="PCRK01000155">
    <property type="protein sequence ID" value="PIP18872.1"/>
    <property type="molecule type" value="Genomic_DNA"/>
</dbReference>
<name>A0A2G9YI82_9BACT</name>
<feature type="coiled-coil region" evidence="1">
    <location>
        <begin position="37"/>
        <end position="71"/>
    </location>
</feature>
<dbReference type="Gene3D" id="1.10.287.1490">
    <property type="match status" value="1"/>
</dbReference>
<evidence type="ECO:0000313" key="5">
    <source>
        <dbReference type="Proteomes" id="UP000231292"/>
    </source>
</evidence>
<dbReference type="Pfam" id="PF02591">
    <property type="entry name" value="Zn_ribbon_9"/>
    <property type="match status" value="1"/>
</dbReference>
<dbReference type="Pfam" id="PF24481">
    <property type="entry name" value="CT398_CC"/>
    <property type="match status" value="1"/>
</dbReference>
<dbReference type="AlphaFoldDB" id="A0A2G9YI82"/>
<proteinExistence type="predicted"/>
<evidence type="ECO:0000313" key="4">
    <source>
        <dbReference type="EMBL" id="PIP18872.1"/>
    </source>
</evidence>
<dbReference type="InterPro" id="IPR052376">
    <property type="entry name" value="Oxidative_Scav/Glycosyltrans"/>
</dbReference>
<evidence type="ECO:0000256" key="1">
    <source>
        <dbReference type="SAM" id="Coils"/>
    </source>
</evidence>